<dbReference type="SUPFAM" id="SSF53649">
    <property type="entry name" value="Alkaline phosphatase-like"/>
    <property type="match status" value="1"/>
</dbReference>
<keyword evidence="7" id="KW-0479">Metal-binding</keyword>
<feature type="binding site" evidence="7">
    <location>
        <position position="432"/>
    </location>
    <ligand>
        <name>substrate</name>
    </ligand>
</feature>
<dbReference type="STRING" id="1678841.TBC1_12278"/>
<organism evidence="11">
    <name type="scientific">Lentimicrobium saccharophilum</name>
    <dbReference type="NCBI Taxonomy" id="1678841"/>
    <lineage>
        <taxon>Bacteria</taxon>
        <taxon>Pseudomonadati</taxon>
        <taxon>Bacteroidota</taxon>
        <taxon>Bacteroidia</taxon>
        <taxon>Bacteroidales</taxon>
        <taxon>Lentimicrobiaceae</taxon>
        <taxon>Lentimicrobium</taxon>
    </lineage>
</organism>
<keyword evidence="11" id="KW-0808">Transferase</keyword>
<keyword evidence="7" id="KW-0464">Manganese</keyword>
<name>A0A0S7C4S8_9BACT</name>
<feature type="transmembrane region" description="Helical" evidence="9">
    <location>
        <begin position="12"/>
        <end position="31"/>
    </location>
</feature>
<dbReference type="Proteomes" id="UP000053091">
    <property type="component" value="Unassembled WGS sequence"/>
</dbReference>
<evidence type="ECO:0000256" key="4">
    <source>
        <dbReference type="ARBA" id="ARBA00022989"/>
    </source>
</evidence>
<feature type="transmembrane region" description="Helical" evidence="9">
    <location>
        <begin position="135"/>
        <end position="155"/>
    </location>
</feature>
<dbReference type="PIRSF" id="PIRSF005091">
    <property type="entry name" value="Mmb_sulf_HI1246"/>
    <property type="match status" value="1"/>
</dbReference>
<keyword evidence="4 9" id="KW-1133">Transmembrane helix</keyword>
<dbReference type="InterPro" id="IPR050448">
    <property type="entry name" value="OpgB/LTA_synthase_biosynth"/>
</dbReference>
<dbReference type="PANTHER" id="PTHR47371">
    <property type="entry name" value="LIPOTEICHOIC ACID SYNTHASE"/>
    <property type="match status" value="1"/>
</dbReference>
<evidence type="ECO:0000256" key="1">
    <source>
        <dbReference type="ARBA" id="ARBA00004651"/>
    </source>
</evidence>
<keyword evidence="2" id="KW-1003">Cell membrane</keyword>
<dbReference type="Gene3D" id="3.30.1120.80">
    <property type="match status" value="1"/>
</dbReference>
<dbReference type="PANTHER" id="PTHR47371:SF3">
    <property type="entry name" value="PHOSPHOGLYCEROL TRANSFERASE I"/>
    <property type="match status" value="1"/>
</dbReference>
<dbReference type="Gene3D" id="3.40.720.10">
    <property type="entry name" value="Alkaline Phosphatase, subunit A"/>
    <property type="match status" value="1"/>
</dbReference>
<feature type="domain" description="Sulfatase N-terminal" evidence="10">
    <location>
        <begin position="269"/>
        <end position="542"/>
    </location>
</feature>
<feature type="transmembrane region" description="Helical" evidence="9">
    <location>
        <begin position="51"/>
        <end position="75"/>
    </location>
</feature>
<feature type="transmembrane region" description="Helical" evidence="9">
    <location>
        <begin position="87"/>
        <end position="107"/>
    </location>
</feature>
<dbReference type="InterPro" id="IPR000917">
    <property type="entry name" value="Sulfatase_N"/>
</dbReference>
<keyword evidence="3 9" id="KW-0812">Transmembrane</keyword>
<proteinExistence type="predicted"/>
<feature type="active site" evidence="6">
    <location>
        <position position="317"/>
    </location>
</feature>
<evidence type="ECO:0000259" key="10">
    <source>
        <dbReference type="Pfam" id="PF00884"/>
    </source>
</evidence>
<keyword evidence="12" id="KW-1185">Reference proteome</keyword>
<evidence type="ECO:0000256" key="5">
    <source>
        <dbReference type="ARBA" id="ARBA00023136"/>
    </source>
</evidence>
<evidence type="ECO:0000256" key="3">
    <source>
        <dbReference type="ARBA" id="ARBA00022692"/>
    </source>
</evidence>
<dbReference type="InterPro" id="IPR017850">
    <property type="entry name" value="Alkaline_phosphatase_core_sf"/>
</dbReference>
<dbReference type="RefSeq" id="WP_062043814.1">
    <property type="nucleotide sequence ID" value="NZ_DF968183.1"/>
</dbReference>
<reference evidence="11" key="1">
    <citation type="journal article" date="2015" name="Genome Announc.">
        <title>Draft Genome Sequence of Bacteroidales Strain TBC1, a Novel Isolate from a Methanogenic Wastewater Treatment System.</title>
        <authorList>
            <person name="Tourlousse D.M."/>
            <person name="Matsuura N."/>
            <person name="Sun L."/>
            <person name="Toyonaga M."/>
            <person name="Kuroda K."/>
            <person name="Ohashi A."/>
            <person name="Cruz R."/>
            <person name="Yamaguchi T."/>
            <person name="Sekiguchi Y."/>
        </authorList>
    </citation>
    <scope>NUCLEOTIDE SEQUENCE [LARGE SCALE GENOMIC DNA]</scope>
    <source>
        <strain evidence="11">TBC1</strain>
    </source>
</reference>
<evidence type="ECO:0000256" key="9">
    <source>
        <dbReference type="SAM" id="Phobius"/>
    </source>
</evidence>
<dbReference type="AlphaFoldDB" id="A0A0S7C4S8"/>
<dbReference type="EMBL" id="DF968183">
    <property type="protein sequence ID" value="GAP44470.1"/>
    <property type="molecule type" value="Genomic_DNA"/>
</dbReference>
<evidence type="ECO:0000313" key="11">
    <source>
        <dbReference type="EMBL" id="GAP44470.1"/>
    </source>
</evidence>
<protein>
    <submittedName>
        <fullName evidence="11">Phosphoglycerol transferase MdoB</fullName>
    </submittedName>
</protein>
<feature type="binding site" evidence="8">
    <location>
        <position position="486"/>
    </location>
    <ligand>
        <name>Mn(2+)</name>
        <dbReference type="ChEBI" id="CHEBI:29035"/>
    </ligand>
</feature>
<sequence>MKQILISFFRQMLFWLLFFAFARTVFMLYNFQLLRIEGASFGEAMAAYRHGFQLDFATTSYFMLFPAVLLLIQSLWSRSWMNKVNRIYTYTAITLFSLLTAVELGIYPEWKTKLPFKAFAYLSNPTEVYDTVSNALFFSLIGLFIIMVMLTSWIYRRWFYQDIRQTGRSYFFSTVFLVAAPVLLFIGARGGVQPIPINQSASYYSNKNILNIAAVNSGFNLMINIIENYRNFGENPYAFYSEEEVAQTLEKILATEKDSTTNVLTANRPNVVLLILESWSADLIESLGGEPGITPEFRKLEKEGILFTNLWATGPRSEQAMGSIFGGFPAHPISSITVQPDKFAKLPTLTHKLIEEGYHTSFYFGGQLIYGNIKGFILYNGFKRIVEGADFGKEAIKGKLGAHDEFVLSRQLADLSKEKEPFFSALFTLSSHSPYDQPMEQVLDWGDNEKPYINSAYYTDHCLGRYFEEARKQPWYKNTLFVIVADHSHNSYRNWAFTTPNYHRIPMLLVGDVIKEEFRGTKVSRLSNQSDLASTLLNQLDIDAGAFHWSRNLFNPYAPEFAYYSFEEGLGWIRPAGHFVMDARIGHFHENAIPEAYTDSIIREGKSYLQALFGEYMSY</sequence>
<feature type="transmembrane region" description="Helical" evidence="9">
    <location>
        <begin position="167"/>
        <end position="188"/>
    </location>
</feature>
<gene>
    <name evidence="11" type="ORF">TBC1_12278</name>
</gene>
<evidence type="ECO:0000256" key="6">
    <source>
        <dbReference type="PIRSR" id="PIRSR005091-1"/>
    </source>
</evidence>
<dbReference type="OrthoDB" id="9777768at2"/>
<dbReference type="InterPro" id="IPR012160">
    <property type="entry name" value="LtaS-like"/>
</dbReference>
<feature type="binding site" evidence="8">
    <location>
        <position position="487"/>
    </location>
    <ligand>
        <name>Mn(2+)</name>
        <dbReference type="ChEBI" id="CHEBI:29035"/>
    </ligand>
</feature>
<dbReference type="GO" id="GO:0005886">
    <property type="term" value="C:plasma membrane"/>
    <property type="evidence" value="ECO:0007669"/>
    <property type="project" value="UniProtKB-SubCell"/>
</dbReference>
<keyword evidence="5 9" id="KW-0472">Membrane</keyword>
<dbReference type="CDD" id="cd16015">
    <property type="entry name" value="LTA_synthase"/>
    <property type="match status" value="1"/>
</dbReference>
<dbReference type="GO" id="GO:0016740">
    <property type="term" value="F:transferase activity"/>
    <property type="evidence" value="ECO:0007669"/>
    <property type="project" value="UniProtKB-KW"/>
</dbReference>
<feature type="binding site" evidence="8">
    <location>
        <position position="277"/>
    </location>
    <ligand>
        <name>Mn(2+)</name>
        <dbReference type="ChEBI" id="CHEBI:29035"/>
    </ligand>
</feature>
<accession>A0A0S7C4S8</accession>
<comment type="subcellular location">
    <subcellularLocation>
        <location evidence="1">Cell membrane</location>
        <topology evidence="1">Multi-pass membrane protein</topology>
    </subcellularLocation>
</comment>
<evidence type="ECO:0000313" key="12">
    <source>
        <dbReference type="Proteomes" id="UP000053091"/>
    </source>
</evidence>
<evidence type="ECO:0000256" key="8">
    <source>
        <dbReference type="PIRSR" id="PIRSR005091-3"/>
    </source>
</evidence>
<dbReference type="Pfam" id="PF00884">
    <property type="entry name" value="Sulfatase"/>
    <property type="match status" value="1"/>
</dbReference>
<evidence type="ECO:0000256" key="7">
    <source>
        <dbReference type="PIRSR" id="PIRSR005091-2"/>
    </source>
</evidence>
<dbReference type="GO" id="GO:0046872">
    <property type="term" value="F:metal ion binding"/>
    <property type="evidence" value="ECO:0007669"/>
    <property type="project" value="UniProtKB-KW"/>
</dbReference>
<evidence type="ECO:0000256" key="2">
    <source>
        <dbReference type="ARBA" id="ARBA00022475"/>
    </source>
</evidence>